<dbReference type="EMBL" id="SGPJ01000003">
    <property type="protein sequence ID" value="THH02664.1"/>
    <property type="molecule type" value="Genomic_DNA"/>
</dbReference>
<dbReference type="AlphaFoldDB" id="A0A4S4KVB9"/>
<reference evidence="1 2" key="1">
    <citation type="submission" date="2019-02" db="EMBL/GenBank/DDBJ databases">
        <title>Genome sequencing of the rare red list fungi Phlebia centrifuga.</title>
        <authorList>
            <person name="Buettner E."/>
            <person name="Kellner H."/>
        </authorList>
    </citation>
    <scope>NUCLEOTIDE SEQUENCE [LARGE SCALE GENOMIC DNA]</scope>
    <source>
        <strain evidence="1 2">DSM 108282</strain>
    </source>
</reference>
<comment type="caution">
    <text evidence="1">The sequence shown here is derived from an EMBL/GenBank/DDBJ whole genome shotgun (WGS) entry which is preliminary data.</text>
</comment>
<accession>A0A4S4KVB9</accession>
<dbReference type="Proteomes" id="UP000309038">
    <property type="component" value="Unassembled WGS sequence"/>
</dbReference>
<proteinExistence type="predicted"/>
<protein>
    <submittedName>
        <fullName evidence="1">Uncharacterized protein</fullName>
    </submittedName>
</protein>
<keyword evidence="2" id="KW-1185">Reference proteome</keyword>
<gene>
    <name evidence="1" type="ORF">EW026_g247</name>
</gene>
<name>A0A4S4KVB9_9APHY</name>
<evidence type="ECO:0000313" key="1">
    <source>
        <dbReference type="EMBL" id="THH02664.1"/>
    </source>
</evidence>
<evidence type="ECO:0000313" key="2">
    <source>
        <dbReference type="Proteomes" id="UP000309038"/>
    </source>
</evidence>
<sequence length="178" mass="19642">MTRPNLKDADGDHVWEARWYKIMLSDGTELGFGQQVNGKLSCGPCPAGQGMAFRYIRSQSDLTADNHGWPAGEVGYLRGLGMGTDGREYRKHLSLSAGAPPALLWYDTANSYGFSGEPLPGNKIALYAHDQYSWKVGLRGHVIHEEAGFYGQRSDFPICLDCSFVRIPVGDEHIGPFF</sequence>
<organism evidence="1 2">
    <name type="scientific">Hermanssonia centrifuga</name>
    <dbReference type="NCBI Taxonomy" id="98765"/>
    <lineage>
        <taxon>Eukaryota</taxon>
        <taxon>Fungi</taxon>
        <taxon>Dikarya</taxon>
        <taxon>Basidiomycota</taxon>
        <taxon>Agaricomycotina</taxon>
        <taxon>Agaricomycetes</taxon>
        <taxon>Polyporales</taxon>
        <taxon>Meruliaceae</taxon>
        <taxon>Hermanssonia</taxon>
    </lineage>
</organism>